<sequence>MQSADRFSATIRPCQTTRNLGNKESLSFQQVYPSRPPSIPCSSDGRTNSATRPTVVSPFAVPTLGSIRHKHEYAPRFKNLRKAQRGRITVRTGGSTRGSTVEFGQWGLRLVSEGVRLFDKQLKAADGAIAQLIRKAAPGSQLYRRFLLSTPVTRKGVNIRMGKGKGDIENMATRWPTGKVVFEVGGQMHDQVVKEAFKRASRRLPGRWEVIKKGDLPVVGSQEVPEATPRNYLQEMSENPTKRFQALEDSKKEEFVKYRRR</sequence>
<feature type="compositionally biased region" description="Polar residues" evidence="5">
    <location>
        <begin position="13"/>
        <end position="32"/>
    </location>
</feature>
<evidence type="ECO:0000256" key="4">
    <source>
        <dbReference type="RuleBase" id="RU004413"/>
    </source>
</evidence>
<comment type="similarity">
    <text evidence="1 4">Belongs to the universal ribosomal protein uL16 family.</text>
</comment>
<dbReference type="NCBIfam" id="TIGR01164">
    <property type="entry name" value="rplP_bact"/>
    <property type="match status" value="1"/>
</dbReference>
<dbReference type="Proteomes" id="UP000182444">
    <property type="component" value="Chromosome 1C"/>
</dbReference>
<dbReference type="GO" id="GO:0005762">
    <property type="term" value="C:mitochondrial large ribosomal subunit"/>
    <property type="evidence" value="ECO:0007669"/>
    <property type="project" value="TreeGrafter"/>
</dbReference>
<dbReference type="InterPro" id="IPR016180">
    <property type="entry name" value="Ribosomal_uL16_dom"/>
</dbReference>
<evidence type="ECO:0000256" key="2">
    <source>
        <dbReference type="ARBA" id="ARBA00022980"/>
    </source>
</evidence>
<evidence type="ECO:0000313" key="7">
    <source>
        <dbReference type="Proteomes" id="UP000182444"/>
    </source>
</evidence>
<dbReference type="InterPro" id="IPR047873">
    <property type="entry name" value="Ribosomal_uL16"/>
</dbReference>
<dbReference type="AlphaFoldDB" id="A0A1D8NBM5"/>
<protein>
    <submittedName>
        <fullName evidence="6">Uncharacterized protein</fullName>
    </submittedName>
</protein>
<dbReference type="CDD" id="cd01433">
    <property type="entry name" value="Ribosomal_L16_L10e"/>
    <property type="match status" value="1"/>
</dbReference>
<feature type="region of interest" description="Disordered" evidence="5">
    <location>
        <begin position="1"/>
        <end position="53"/>
    </location>
</feature>
<evidence type="ECO:0000256" key="3">
    <source>
        <dbReference type="ARBA" id="ARBA00023274"/>
    </source>
</evidence>
<accession>A0A1D8NBM5</accession>
<evidence type="ECO:0000313" key="6">
    <source>
        <dbReference type="EMBL" id="AOW03034.1"/>
    </source>
</evidence>
<dbReference type="Gene3D" id="3.90.1170.10">
    <property type="entry name" value="Ribosomal protein L10e/L16"/>
    <property type="match status" value="1"/>
</dbReference>
<dbReference type="GeneID" id="2909992"/>
<dbReference type="InterPro" id="IPR000114">
    <property type="entry name" value="Ribosomal_uL16_bact-type"/>
</dbReference>
<dbReference type="Pfam" id="PF00252">
    <property type="entry name" value="Ribosomal_L16"/>
    <property type="match status" value="1"/>
</dbReference>
<name>A0A1D8NBM5_YARLL</name>
<dbReference type="PANTHER" id="PTHR12220">
    <property type="entry name" value="50S/60S RIBOSOMAL PROTEIN L16"/>
    <property type="match status" value="1"/>
</dbReference>
<dbReference type="InterPro" id="IPR036920">
    <property type="entry name" value="Ribosomal_uL16_sf"/>
</dbReference>
<organism evidence="6 7">
    <name type="scientific">Yarrowia lipolytica</name>
    <name type="common">Candida lipolytica</name>
    <dbReference type="NCBI Taxonomy" id="4952"/>
    <lineage>
        <taxon>Eukaryota</taxon>
        <taxon>Fungi</taxon>
        <taxon>Dikarya</taxon>
        <taxon>Ascomycota</taxon>
        <taxon>Saccharomycotina</taxon>
        <taxon>Dipodascomycetes</taxon>
        <taxon>Dipodascales</taxon>
        <taxon>Dipodascales incertae sedis</taxon>
        <taxon>Yarrowia</taxon>
    </lineage>
</organism>
<gene>
    <name evidence="6" type="ORF">YALI1_C25301g</name>
</gene>
<feature type="compositionally biased region" description="Polar residues" evidence="5">
    <location>
        <begin position="40"/>
        <end position="53"/>
    </location>
</feature>
<dbReference type="VEuPathDB" id="FungiDB:YALI1_C25301g"/>
<dbReference type="GO" id="GO:0032543">
    <property type="term" value="P:mitochondrial translation"/>
    <property type="evidence" value="ECO:0007669"/>
    <property type="project" value="TreeGrafter"/>
</dbReference>
<dbReference type="GO" id="GO:0003735">
    <property type="term" value="F:structural constituent of ribosome"/>
    <property type="evidence" value="ECO:0007669"/>
    <property type="project" value="InterPro"/>
</dbReference>
<dbReference type="EMBL" id="CP017555">
    <property type="protein sequence ID" value="AOW03034.1"/>
    <property type="molecule type" value="Genomic_DNA"/>
</dbReference>
<evidence type="ECO:0000256" key="1">
    <source>
        <dbReference type="ARBA" id="ARBA00008931"/>
    </source>
</evidence>
<dbReference type="eggNOG" id="KOG3422">
    <property type="taxonomic scope" value="Eukaryota"/>
</dbReference>
<keyword evidence="3 4" id="KW-0687">Ribonucleoprotein</keyword>
<dbReference type="GO" id="GO:0019843">
    <property type="term" value="F:rRNA binding"/>
    <property type="evidence" value="ECO:0007669"/>
    <property type="project" value="InterPro"/>
</dbReference>
<evidence type="ECO:0000256" key="5">
    <source>
        <dbReference type="SAM" id="MobiDB-lite"/>
    </source>
</evidence>
<dbReference type="PANTHER" id="PTHR12220:SF13">
    <property type="entry name" value="LARGE RIBOSOMAL SUBUNIT PROTEIN UL16M"/>
    <property type="match status" value="1"/>
</dbReference>
<reference evidence="6 7" key="1">
    <citation type="journal article" date="2016" name="PLoS ONE">
        <title>Sequence Assembly of Yarrowia lipolytica Strain W29/CLIB89 Shows Transposable Element Diversity.</title>
        <authorList>
            <person name="Magnan C."/>
            <person name="Yu J."/>
            <person name="Chang I."/>
            <person name="Jahn E."/>
            <person name="Kanomata Y."/>
            <person name="Wu J."/>
            <person name="Zeller M."/>
            <person name="Oakes M."/>
            <person name="Baldi P."/>
            <person name="Sandmeyer S."/>
        </authorList>
    </citation>
    <scope>NUCLEOTIDE SEQUENCE [LARGE SCALE GENOMIC DNA]</scope>
    <source>
        <strain evidence="7">CLIB89(W29)</strain>
    </source>
</reference>
<dbReference type="SUPFAM" id="SSF54686">
    <property type="entry name" value="Ribosomal protein L16p/L10e"/>
    <property type="match status" value="1"/>
</dbReference>
<dbReference type="RefSeq" id="XP_068138556.1">
    <property type="nucleotide sequence ID" value="XM_068282455.1"/>
</dbReference>
<dbReference type="PRINTS" id="PR00060">
    <property type="entry name" value="RIBOSOMALL16"/>
</dbReference>
<dbReference type="VEuPathDB" id="FungiDB:YALI0_C18139g"/>
<proteinExistence type="inferred from homology"/>
<keyword evidence="2 4" id="KW-0689">Ribosomal protein</keyword>